<reference evidence="2 3" key="1">
    <citation type="submission" date="2020-08" db="EMBL/GenBank/DDBJ databases">
        <title>Genomic Encyclopedia of Type Strains, Phase IV (KMG-IV): sequencing the most valuable type-strain genomes for metagenomic binning, comparative biology and taxonomic classification.</title>
        <authorList>
            <person name="Goeker M."/>
        </authorList>
    </citation>
    <scope>NUCLEOTIDE SEQUENCE [LARGE SCALE GENOMIC DNA]</scope>
    <source>
        <strain evidence="2 3">YIM 65646</strain>
    </source>
</reference>
<feature type="transmembrane region" description="Helical" evidence="1">
    <location>
        <begin position="479"/>
        <end position="498"/>
    </location>
</feature>
<dbReference type="Proteomes" id="UP000548476">
    <property type="component" value="Unassembled WGS sequence"/>
</dbReference>
<evidence type="ECO:0000313" key="3">
    <source>
        <dbReference type="Proteomes" id="UP000548476"/>
    </source>
</evidence>
<dbReference type="AlphaFoldDB" id="A0A841FG27"/>
<feature type="transmembrane region" description="Helical" evidence="1">
    <location>
        <begin position="220"/>
        <end position="240"/>
    </location>
</feature>
<feature type="transmembrane region" description="Helical" evidence="1">
    <location>
        <begin position="447"/>
        <end position="467"/>
    </location>
</feature>
<evidence type="ECO:0000313" key="2">
    <source>
        <dbReference type="EMBL" id="MBB6036281.1"/>
    </source>
</evidence>
<keyword evidence="1" id="KW-1133">Transmembrane helix</keyword>
<dbReference type="EMBL" id="JACHGT010000008">
    <property type="protein sequence ID" value="MBB6036281.1"/>
    <property type="molecule type" value="Genomic_DNA"/>
</dbReference>
<keyword evidence="3" id="KW-1185">Reference proteome</keyword>
<organism evidence="2 3">
    <name type="scientific">Phytomonospora endophytica</name>
    <dbReference type="NCBI Taxonomy" id="714109"/>
    <lineage>
        <taxon>Bacteria</taxon>
        <taxon>Bacillati</taxon>
        <taxon>Actinomycetota</taxon>
        <taxon>Actinomycetes</taxon>
        <taxon>Micromonosporales</taxon>
        <taxon>Micromonosporaceae</taxon>
        <taxon>Phytomonospora</taxon>
    </lineage>
</organism>
<comment type="caution">
    <text evidence="2">The sequence shown here is derived from an EMBL/GenBank/DDBJ whole genome shotgun (WGS) entry which is preliminary data.</text>
</comment>
<keyword evidence="1" id="KW-0812">Transmembrane</keyword>
<evidence type="ECO:0008006" key="4">
    <source>
        <dbReference type="Google" id="ProtNLM"/>
    </source>
</evidence>
<sequence>MFRFNDGSRRAGMLVAALASAWAVPTLLHLAHADFLSPLLLWLAVASVLRTGGTMLDRLVPALGLLVSGVLIAGLVTTFWPWGLEPVPIAGSGLSLVVVVAGVTGRRPQLPRRLLGSDLLLVAGGAGAAAVAVLPRLGTRGLDWAAYGFVNGDRVRHVNLFDTILRIGGYPALNPGEASTALEPAMLRQYPAGAHFLYATVDSFVTGGDPGTALAGANHYFWYASAAFGLFTFTVAWAARRVAGPQIAGWRRAALVAGICGFLGTGFYTTMLWEGFDSQILGMALLALLIAVLARPPRRAPEQFLLVGALTVAITYTYTLFAAPAAIAIVAAAVLSWPRVRRHPWWAITMAAGFGAVAAIQPLIWYLREFKGAEHLNTDGFIMPLPTSVLVGLTVVAALGVAAPVRRRSPRLRTLAVLGLGGWGLTVVLFAYNMATVGHQSYYFRKLPQVLGIILLVTAGTALARLPRFRPRAGWRSRAACAVAAGVALILSGAVPYGTVKFDPAGHLIAADTTWGQVWATGRIGAPVGDLLTALAERGMLADGVHTVVFYSPDGPQNKHASLILGALNRDLGVTAPQAYATKGEDLVGHDGPLPASHKGLVAFLACLDRLTIPLRVVVGDERLAEALNAYATTHPAVSVVRIPGLPGPSGPGG</sequence>
<dbReference type="RefSeq" id="WP_184789108.1">
    <property type="nucleotide sequence ID" value="NZ_BONT01000046.1"/>
</dbReference>
<feature type="transmembrane region" description="Helical" evidence="1">
    <location>
        <begin position="252"/>
        <end position="273"/>
    </location>
</feature>
<accession>A0A841FG27</accession>
<feature type="transmembrane region" description="Helical" evidence="1">
    <location>
        <begin position="33"/>
        <end position="52"/>
    </location>
</feature>
<feature type="transmembrane region" description="Helical" evidence="1">
    <location>
        <begin position="115"/>
        <end position="134"/>
    </location>
</feature>
<feature type="transmembrane region" description="Helical" evidence="1">
    <location>
        <begin position="86"/>
        <end position="103"/>
    </location>
</feature>
<feature type="transmembrane region" description="Helical" evidence="1">
    <location>
        <begin position="415"/>
        <end position="435"/>
    </location>
</feature>
<keyword evidence="1" id="KW-0472">Membrane</keyword>
<protein>
    <recommendedName>
        <fullName evidence="4">Glycosyltransferase RgtA/B/C/D-like domain-containing protein</fullName>
    </recommendedName>
</protein>
<feature type="transmembrane region" description="Helical" evidence="1">
    <location>
        <begin position="59"/>
        <end position="80"/>
    </location>
</feature>
<feature type="transmembrane region" description="Helical" evidence="1">
    <location>
        <begin position="345"/>
        <end position="367"/>
    </location>
</feature>
<proteinExistence type="predicted"/>
<gene>
    <name evidence="2" type="ORF">HNR73_004149</name>
</gene>
<evidence type="ECO:0000256" key="1">
    <source>
        <dbReference type="SAM" id="Phobius"/>
    </source>
</evidence>
<name>A0A841FG27_9ACTN</name>
<feature type="transmembrane region" description="Helical" evidence="1">
    <location>
        <begin position="304"/>
        <end position="333"/>
    </location>
</feature>